<dbReference type="FunFam" id="3.30.1300.10:FF:000001">
    <property type="entry name" value="Pantothenate synthetase"/>
    <property type="match status" value="1"/>
</dbReference>
<evidence type="ECO:0000256" key="8">
    <source>
        <dbReference type="HAMAP-Rule" id="MF_00158"/>
    </source>
</evidence>
<gene>
    <name evidence="8 9" type="primary">panC</name>
    <name evidence="9" type="ORF">M4L89_13295</name>
</gene>
<feature type="binding site" evidence="8">
    <location>
        <position position="62"/>
    </location>
    <ligand>
        <name>beta-alanine</name>
        <dbReference type="ChEBI" id="CHEBI:57966"/>
    </ligand>
</feature>
<keyword evidence="5 8" id="KW-0547">Nucleotide-binding</keyword>
<keyword evidence="10" id="KW-1185">Reference proteome</keyword>
<keyword evidence="8" id="KW-0963">Cytoplasm</keyword>
<feature type="binding site" evidence="8">
    <location>
        <position position="177"/>
    </location>
    <ligand>
        <name>ATP</name>
        <dbReference type="ChEBI" id="CHEBI:30616"/>
    </ligand>
</feature>
<comment type="similarity">
    <text evidence="2 8">Belongs to the pantothenate synthetase family.</text>
</comment>
<feature type="binding site" evidence="8">
    <location>
        <begin position="148"/>
        <end position="151"/>
    </location>
    <ligand>
        <name>ATP</name>
        <dbReference type="ChEBI" id="CHEBI:30616"/>
    </ligand>
</feature>
<dbReference type="InterPro" id="IPR042176">
    <property type="entry name" value="Pantoate_ligase_C"/>
</dbReference>
<comment type="pathway">
    <text evidence="1 8">Cofactor biosynthesis; (R)-pantothenate biosynthesis; (R)-pantothenate from (R)-pantoate and beta-alanine: step 1/1.</text>
</comment>
<dbReference type="GO" id="GO:0005524">
    <property type="term" value="F:ATP binding"/>
    <property type="evidence" value="ECO:0007669"/>
    <property type="project" value="UniProtKB-KW"/>
</dbReference>
<feature type="binding site" evidence="8">
    <location>
        <position position="154"/>
    </location>
    <ligand>
        <name>(R)-pantoate</name>
        <dbReference type="ChEBI" id="CHEBI:15980"/>
    </ligand>
</feature>
<evidence type="ECO:0000256" key="5">
    <source>
        <dbReference type="ARBA" id="ARBA00022741"/>
    </source>
</evidence>
<dbReference type="EC" id="6.3.2.1" evidence="8"/>
<comment type="miscellaneous">
    <text evidence="8">The reaction proceeds by a bi uni uni bi ping pong mechanism.</text>
</comment>
<feature type="binding site" evidence="8">
    <location>
        <begin position="185"/>
        <end position="188"/>
    </location>
    <ligand>
        <name>ATP</name>
        <dbReference type="ChEBI" id="CHEBI:30616"/>
    </ligand>
</feature>
<comment type="subunit">
    <text evidence="8">Homodimer.</text>
</comment>
<evidence type="ECO:0000313" key="9">
    <source>
        <dbReference type="EMBL" id="MDG0847200.1"/>
    </source>
</evidence>
<dbReference type="GO" id="GO:0004592">
    <property type="term" value="F:pantoate-beta-alanine ligase activity"/>
    <property type="evidence" value="ECO:0007669"/>
    <property type="project" value="UniProtKB-UniRule"/>
</dbReference>
<keyword evidence="6 8" id="KW-0067">ATP-binding</keyword>
<dbReference type="EMBL" id="JAMBQA010000011">
    <property type="protein sequence ID" value="MDG0847200.1"/>
    <property type="molecule type" value="Genomic_DNA"/>
</dbReference>
<evidence type="ECO:0000256" key="6">
    <source>
        <dbReference type="ARBA" id="ARBA00022840"/>
    </source>
</evidence>
<evidence type="ECO:0000256" key="7">
    <source>
        <dbReference type="ARBA" id="ARBA00048258"/>
    </source>
</evidence>
<dbReference type="Proteomes" id="UP001152422">
    <property type="component" value="Unassembled WGS sequence"/>
</dbReference>
<feature type="binding site" evidence="8">
    <location>
        <begin position="31"/>
        <end position="38"/>
    </location>
    <ligand>
        <name>ATP</name>
        <dbReference type="ChEBI" id="CHEBI:30616"/>
    </ligand>
</feature>
<dbReference type="PANTHER" id="PTHR21299">
    <property type="entry name" value="CYTIDYLATE KINASE/PANTOATE-BETA-ALANINE LIGASE"/>
    <property type="match status" value="1"/>
</dbReference>
<proteinExistence type="inferred from homology"/>
<dbReference type="Pfam" id="PF02569">
    <property type="entry name" value="Pantoate_ligase"/>
    <property type="match status" value="1"/>
</dbReference>
<dbReference type="PANTHER" id="PTHR21299:SF1">
    <property type="entry name" value="PANTOATE--BETA-ALANINE LIGASE"/>
    <property type="match status" value="1"/>
</dbReference>
<dbReference type="InterPro" id="IPR003721">
    <property type="entry name" value="Pantoate_ligase"/>
</dbReference>
<comment type="subcellular location">
    <subcellularLocation>
        <location evidence="8">Cytoplasm</location>
    </subcellularLocation>
</comment>
<dbReference type="GO" id="GO:0015940">
    <property type="term" value="P:pantothenate biosynthetic process"/>
    <property type="evidence" value="ECO:0007669"/>
    <property type="project" value="UniProtKB-UniRule"/>
</dbReference>
<comment type="catalytic activity">
    <reaction evidence="7 8">
        <text>(R)-pantoate + beta-alanine + ATP = (R)-pantothenate + AMP + diphosphate + H(+)</text>
        <dbReference type="Rhea" id="RHEA:10912"/>
        <dbReference type="ChEBI" id="CHEBI:15378"/>
        <dbReference type="ChEBI" id="CHEBI:15980"/>
        <dbReference type="ChEBI" id="CHEBI:29032"/>
        <dbReference type="ChEBI" id="CHEBI:30616"/>
        <dbReference type="ChEBI" id="CHEBI:33019"/>
        <dbReference type="ChEBI" id="CHEBI:57966"/>
        <dbReference type="ChEBI" id="CHEBI:456215"/>
        <dbReference type="EC" id="6.3.2.1"/>
    </reaction>
</comment>
<feature type="active site" description="Proton donor" evidence="8">
    <location>
        <position position="38"/>
    </location>
</feature>
<dbReference type="HAMAP" id="MF_00158">
    <property type="entry name" value="PanC"/>
    <property type="match status" value="1"/>
</dbReference>
<protein>
    <recommendedName>
        <fullName evidence="8">Pantothenate synthetase</fullName>
        <shortName evidence="8">PS</shortName>
        <ecNumber evidence="8">6.3.2.1</ecNumber>
    </recommendedName>
    <alternativeName>
        <fullName evidence="8">Pantoate--beta-alanine ligase</fullName>
    </alternativeName>
    <alternativeName>
        <fullName evidence="8">Pantoate-activating enzyme</fullName>
    </alternativeName>
</protein>
<dbReference type="GO" id="GO:0005829">
    <property type="term" value="C:cytosol"/>
    <property type="evidence" value="ECO:0007669"/>
    <property type="project" value="TreeGrafter"/>
</dbReference>
<dbReference type="AlphaFoldDB" id="A0A9X4L5J5"/>
<comment type="function">
    <text evidence="8">Catalyzes the condensation of pantoate with beta-alanine in an ATP-dependent reaction via a pantoyl-adenylate intermediate.</text>
</comment>
<keyword evidence="3 8" id="KW-0436">Ligase</keyword>
<dbReference type="FunFam" id="3.40.50.620:FF:000013">
    <property type="entry name" value="Pantothenate synthetase"/>
    <property type="match status" value="1"/>
</dbReference>
<dbReference type="InterPro" id="IPR014729">
    <property type="entry name" value="Rossmann-like_a/b/a_fold"/>
</dbReference>
<evidence type="ECO:0000256" key="2">
    <source>
        <dbReference type="ARBA" id="ARBA00009256"/>
    </source>
</evidence>
<organism evidence="9 10">
    <name type="scientific">Staphylococcus equorum</name>
    <dbReference type="NCBI Taxonomy" id="246432"/>
    <lineage>
        <taxon>Bacteria</taxon>
        <taxon>Bacillati</taxon>
        <taxon>Bacillota</taxon>
        <taxon>Bacilli</taxon>
        <taxon>Bacillales</taxon>
        <taxon>Staphylococcaceae</taxon>
        <taxon>Staphylococcus</taxon>
    </lineage>
</organism>
<evidence type="ECO:0000256" key="4">
    <source>
        <dbReference type="ARBA" id="ARBA00022655"/>
    </source>
</evidence>
<evidence type="ECO:0000256" key="1">
    <source>
        <dbReference type="ARBA" id="ARBA00004990"/>
    </source>
</evidence>
<evidence type="ECO:0000256" key="3">
    <source>
        <dbReference type="ARBA" id="ARBA00022598"/>
    </source>
</evidence>
<dbReference type="NCBIfam" id="TIGR00018">
    <property type="entry name" value="panC"/>
    <property type="match status" value="1"/>
</dbReference>
<dbReference type="CDD" id="cd00560">
    <property type="entry name" value="PanC"/>
    <property type="match status" value="1"/>
</dbReference>
<reference evidence="9" key="1">
    <citation type="submission" date="2022-05" db="EMBL/GenBank/DDBJ databases">
        <title>Comparative genomics of Staphylococcus equorum isolates.</title>
        <authorList>
            <person name="Luelf R.H."/>
        </authorList>
    </citation>
    <scope>NUCLEOTIDE SEQUENCE</scope>
    <source>
        <strain evidence="9">TMW 2.2497</strain>
    </source>
</reference>
<accession>A0A9X4L5J5</accession>
<dbReference type="RefSeq" id="WP_277583589.1">
    <property type="nucleotide sequence ID" value="NZ_JAMBPY010000011.1"/>
</dbReference>
<name>A0A9X4L5J5_9STAP</name>
<dbReference type="Gene3D" id="3.40.50.620">
    <property type="entry name" value="HUPs"/>
    <property type="match status" value="1"/>
</dbReference>
<feature type="binding site" evidence="8">
    <location>
        <position position="62"/>
    </location>
    <ligand>
        <name>(R)-pantoate</name>
        <dbReference type="ChEBI" id="CHEBI:15980"/>
    </ligand>
</feature>
<sequence>MTELITTIEEMTEMSKQWIKSNKSVGFVPTMGALHEGHLKMMSQSITENDVTVISVFVNPLQFGPDEDLDAYPRDIESDTTKASSVGVDYIFYPSEKEMYPEQPTIEVKAGRLASVLEGAQRPGHFDGVLTVVNKLFNIIQPERAYFGKKDAQQLAIVEKMVEDFNHAIDIVGVDIVREADGLAKSSRNIYLTSEERAEAPHLYKSLQLAQSLYNQGERSSLKIIEATRDYIQQHTSGDIETVAIYSYPQLVEQHEITDKIFISLAVKFSQARLIDNIIIGD</sequence>
<dbReference type="Gene3D" id="3.30.1300.10">
    <property type="entry name" value="Pantoate-beta-alanine ligase, C-terminal domain"/>
    <property type="match status" value="1"/>
</dbReference>
<keyword evidence="4 8" id="KW-0566">Pantothenate biosynthesis</keyword>
<comment type="caution">
    <text evidence="9">The sequence shown here is derived from an EMBL/GenBank/DDBJ whole genome shotgun (WGS) entry which is preliminary data.</text>
</comment>
<dbReference type="SUPFAM" id="SSF52374">
    <property type="entry name" value="Nucleotidylyl transferase"/>
    <property type="match status" value="1"/>
</dbReference>
<evidence type="ECO:0000313" key="10">
    <source>
        <dbReference type="Proteomes" id="UP001152422"/>
    </source>
</evidence>